<evidence type="ECO:0000313" key="1">
    <source>
        <dbReference type="EMBL" id="SFF32543.1"/>
    </source>
</evidence>
<dbReference type="RefSeq" id="WP_091546957.1">
    <property type="nucleotide sequence ID" value="NZ_FONY01000026.1"/>
</dbReference>
<reference evidence="1 2" key="1">
    <citation type="submission" date="2016-10" db="EMBL/GenBank/DDBJ databases">
        <authorList>
            <person name="de Groot N.N."/>
        </authorList>
    </citation>
    <scope>NUCLEOTIDE SEQUENCE [LARGE SCALE GENOMIC DNA]</scope>
    <source>
        <strain>GEY</strain>
        <strain evidence="2">DSM 9560</strain>
    </source>
</reference>
<dbReference type="PANTHER" id="PTHR38733:SF1">
    <property type="entry name" value="TYPE IV METHYL-DIRECTED RESTRICTION ENZYME ECOKMCRBC"/>
    <property type="match status" value="1"/>
</dbReference>
<dbReference type="AlphaFoldDB" id="A0A1I2HSY9"/>
<dbReference type="Proteomes" id="UP000199513">
    <property type="component" value="Unassembled WGS sequence"/>
</dbReference>
<dbReference type="InterPro" id="IPR019292">
    <property type="entry name" value="McrC"/>
</dbReference>
<protein>
    <submittedName>
        <fullName evidence="1">5-methylcytosine-specific restriction enzyme subunit McrC</fullName>
    </submittedName>
</protein>
<dbReference type="OrthoDB" id="307209at2"/>
<dbReference type="STRING" id="1003.SAMN04488541_10264"/>
<dbReference type="Pfam" id="PF10117">
    <property type="entry name" value="McrBC"/>
    <property type="match status" value="1"/>
</dbReference>
<keyword evidence="2" id="KW-1185">Reference proteome</keyword>
<proteinExistence type="predicted"/>
<organism evidence="1 2">
    <name type="scientific">Thermoflexibacter ruber</name>
    <dbReference type="NCBI Taxonomy" id="1003"/>
    <lineage>
        <taxon>Bacteria</taxon>
        <taxon>Pseudomonadati</taxon>
        <taxon>Bacteroidota</taxon>
        <taxon>Cytophagia</taxon>
        <taxon>Cytophagales</taxon>
        <taxon>Thermoflexibacteraceae</taxon>
        <taxon>Thermoflexibacter</taxon>
    </lineage>
</organism>
<dbReference type="PANTHER" id="PTHR38733">
    <property type="entry name" value="PROTEIN MCRC"/>
    <property type="match status" value="1"/>
</dbReference>
<evidence type="ECO:0000313" key="2">
    <source>
        <dbReference type="Proteomes" id="UP000199513"/>
    </source>
</evidence>
<accession>A0A1I2HSY9</accession>
<name>A0A1I2HSY9_9BACT</name>
<sequence length="422" mass="49974">MHYTICEYGTIYPQDDNSTEENSFEEIFLPLSTFHLLKTLALEYQERKVNQVISLQYQQGKELMKVKNFVGVIELADDTQIEILPKIYPYASSVESKKMLINMLKTLPNLPFITLQESHLQIDNQSFLLEIFIHQFLKEVEKLLQQGLQHDYILKEEAQPYLSGKVIVSQDIKQKLTQPHLFYTQFQAFVADTIPNRLIKTVLHQLSRRPSLQPPINNLLIAFEQISLSKTPLADLIAMEKDIRSYHSKSYEKIFLWIQLFLQESAWTNWAGDYFGLALLFPMQQVFERYISQQINVIFQENYQVISQEKSKYLIVFPIQQFGLQPDILIKDKNEKVVMLIDIKWKIIDEKKRNMGIDEQDMYQIYVYGQKYDCENLVLIYPQNSDFQEHKILFLEENQTKKLTIFSWKWQENNLTNLLDIL</sequence>
<gene>
    <name evidence="1" type="ORF">SAMN04488541_10264</name>
</gene>
<dbReference type="EMBL" id="FONY01000026">
    <property type="protein sequence ID" value="SFF32543.1"/>
    <property type="molecule type" value="Genomic_DNA"/>
</dbReference>